<accession>A0A485MDG1</accession>
<protein>
    <recommendedName>
        <fullName evidence="1">Mut7-C RNAse domain-containing protein</fullName>
    </recommendedName>
</protein>
<evidence type="ECO:0000313" key="2">
    <source>
        <dbReference type="EMBL" id="VFU19222.1"/>
    </source>
</evidence>
<feature type="domain" description="Mut7-C RNAse" evidence="1">
    <location>
        <begin position="12"/>
        <end position="149"/>
    </location>
</feature>
<reference evidence="2" key="1">
    <citation type="submission" date="2019-03" db="EMBL/GenBank/DDBJ databases">
        <authorList>
            <person name="Hao L."/>
        </authorList>
    </citation>
    <scope>NUCLEOTIDE SEQUENCE</scope>
</reference>
<dbReference type="Pfam" id="PF01927">
    <property type="entry name" value="Mut7-C"/>
    <property type="match status" value="1"/>
</dbReference>
<organism evidence="2">
    <name type="scientific">anaerobic digester metagenome</name>
    <dbReference type="NCBI Taxonomy" id="1263854"/>
    <lineage>
        <taxon>unclassified sequences</taxon>
        <taxon>metagenomes</taxon>
        <taxon>ecological metagenomes</taxon>
    </lineage>
</organism>
<gene>
    <name evidence="2" type="ORF">SCFA_990031</name>
</gene>
<proteinExistence type="predicted"/>
<name>A0A485MDG1_9ZZZZ</name>
<sequence>MSKTHSDPQVSFLCDQNLGRLARWLRIMGFDTEYMRTWDEDAIERARTSGRIFLTRRRDFASDRQSIVLKSDFLKDQLSYLDNHLKLSEKLHPHSRCSICNAPLKYVKAQDVKNLIPEYVSTTRGTFARCPHCLRIYWKGTHTVKMVETMNRIFKTRVGS</sequence>
<dbReference type="PANTHER" id="PTHR39081:SF1">
    <property type="entry name" value="MUT7-C RNASE DOMAIN-CONTAINING PROTEIN"/>
    <property type="match status" value="1"/>
</dbReference>
<evidence type="ECO:0000259" key="1">
    <source>
        <dbReference type="Pfam" id="PF01927"/>
    </source>
</evidence>
<dbReference type="EMBL" id="CAADRM010000168">
    <property type="protein sequence ID" value="VFU19222.1"/>
    <property type="molecule type" value="Genomic_DNA"/>
</dbReference>
<dbReference type="AlphaFoldDB" id="A0A485MDG1"/>
<dbReference type="PANTHER" id="PTHR39081">
    <property type="entry name" value="MUT7-C DOMAIN-CONTAINING PROTEIN"/>
    <property type="match status" value="1"/>
</dbReference>
<dbReference type="InterPro" id="IPR002782">
    <property type="entry name" value="Mut7-C_RNAse_dom"/>
</dbReference>